<dbReference type="EMBL" id="BGPR01042591">
    <property type="protein sequence ID" value="GBO19050.1"/>
    <property type="molecule type" value="Genomic_DNA"/>
</dbReference>
<accession>A0A4Y2V5T9</accession>
<dbReference type="AlphaFoldDB" id="A0A4Y2V5T9"/>
<organism evidence="1 2">
    <name type="scientific">Araneus ventricosus</name>
    <name type="common">Orbweaver spider</name>
    <name type="synonym">Epeira ventricosa</name>
    <dbReference type="NCBI Taxonomy" id="182803"/>
    <lineage>
        <taxon>Eukaryota</taxon>
        <taxon>Metazoa</taxon>
        <taxon>Ecdysozoa</taxon>
        <taxon>Arthropoda</taxon>
        <taxon>Chelicerata</taxon>
        <taxon>Arachnida</taxon>
        <taxon>Araneae</taxon>
        <taxon>Araneomorphae</taxon>
        <taxon>Entelegynae</taxon>
        <taxon>Araneoidea</taxon>
        <taxon>Araneidae</taxon>
        <taxon>Araneus</taxon>
    </lineage>
</organism>
<sequence length="110" mass="12664">MNSCSPRKHNWIVQLCILGEQLFTAASTDSLVFRFFPENCSVVNSCSPRKHSWIVQLCILGEHTFPRIHNRTVQHRLLLSAKNDIYYCTIEVEIWGAQLKSGKLKDQETS</sequence>
<dbReference type="Proteomes" id="UP000499080">
    <property type="component" value="Unassembled WGS sequence"/>
</dbReference>
<name>A0A4Y2V5T9_ARAVE</name>
<evidence type="ECO:0000313" key="1">
    <source>
        <dbReference type="EMBL" id="GBO19050.1"/>
    </source>
</evidence>
<comment type="caution">
    <text evidence="1">The sequence shown here is derived from an EMBL/GenBank/DDBJ whole genome shotgun (WGS) entry which is preliminary data.</text>
</comment>
<proteinExistence type="predicted"/>
<protein>
    <submittedName>
        <fullName evidence="1">Uncharacterized protein</fullName>
    </submittedName>
</protein>
<reference evidence="1 2" key="1">
    <citation type="journal article" date="2019" name="Sci. Rep.">
        <title>Orb-weaving spider Araneus ventricosus genome elucidates the spidroin gene catalogue.</title>
        <authorList>
            <person name="Kono N."/>
            <person name="Nakamura H."/>
            <person name="Ohtoshi R."/>
            <person name="Moran D.A.P."/>
            <person name="Shinohara A."/>
            <person name="Yoshida Y."/>
            <person name="Fujiwara M."/>
            <person name="Mori M."/>
            <person name="Tomita M."/>
            <person name="Arakawa K."/>
        </authorList>
    </citation>
    <scope>NUCLEOTIDE SEQUENCE [LARGE SCALE GENOMIC DNA]</scope>
</reference>
<keyword evidence="2" id="KW-1185">Reference proteome</keyword>
<evidence type="ECO:0000313" key="2">
    <source>
        <dbReference type="Proteomes" id="UP000499080"/>
    </source>
</evidence>
<gene>
    <name evidence="1" type="ORF">AVEN_16526_1</name>
</gene>